<dbReference type="HOGENOM" id="CLU_2699668_0_0_7"/>
<reference evidence="1 2" key="1">
    <citation type="submission" date="2012-04" db="EMBL/GenBank/DDBJ databases">
        <authorList>
            <person name="Kersulyte D."/>
            <person name="Cabrera L."/>
            <person name="Pacheco R."/>
            <person name="Herrera P."/>
            <person name="Rodriguez C."/>
            <person name="Gilman R.H."/>
            <person name="Berg D.E."/>
        </authorList>
    </citation>
    <scope>NUCLEOTIDE SEQUENCE [LARGE SCALE GENOMIC DNA]</scope>
    <source>
        <strain evidence="1 2">Shi169</strain>
    </source>
</reference>
<proteinExistence type="predicted"/>
<organism evidence="1 2">
    <name type="scientific">Helicobacter pylori Shi169</name>
    <dbReference type="NCBI Taxonomy" id="1163741"/>
    <lineage>
        <taxon>Bacteria</taxon>
        <taxon>Pseudomonadati</taxon>
        <taxon>Campylobacterota</taxon>
        <taxon>Epsilonproteobacteria</taxon>
        <taxon>Campylobacterales</taxon>
        <taxon>Helicobacteraceae</taxon>
        <taxon>Helicobacter</taxon>
    </lineage>
</organism>
<gene>
    <name evidence="1" type="ORF">HPSH169_05030</name>
</gene>
<dbReference type="AlphaFoldDB" id="A0A0E0WE81"/>
<dbReference type="Proteomes" id="UP000005007">
    <property type="component" value="Chromosome"/>
</dbReference>
<dbReference type="PATRIC" id="fig|1163741.3.peg.1013"/>
<dbReference type="RefSeq" id="WP_001150556.1">
    <property type="nucleotide sequence ID" value="NC_017740.1"/>
</dbReference>
<evidence type="ECO:0000313" key="2">
    <source>
        <dbReference type="Proteomes" id="UP000005007"/>
    </source>
</evidence>
<sequence>MQDFEEIKKRFDRSKTEFSSNVKDKVGEYIVQNYFEPILNSLNHLVHLEQMVRVRCKEAEIRYAEAFIIVPSI</sequence>
<accession>A0A0E0WE81</accession>
<dbReference type="EMBL" id="CP003473">
    <property type="protein sequence ID" value="AFH99680.1"/>
    <property type="molecule type" value="Genomic_DNA"/>
</dbReference>
<dbReference type="KEGG" id="hhq:HPSH169_05030"/>
<name>A0A0E0WE81_HELPX</name>
<protein>
    <submittedName>
        <fullName evidence="1">Uncharacterized protein</fullName>
    </submittedName>
</protein>
<evidence type="ECO:0000313" key="1">
    <source>
        <dbReference type="EMBL" id="AFH99680.1"/>
    </source>
</evidence>